<keyword evidence="2 6" id="KW-0479">Metal-binding</keyword>
<name>A0A1H8T0G2_9GAMM</name>
<comment type="caution">
    <text evidence="6">Lacks conserved residue(s) required for the propagation of feature annotation.</text>
</comment>
<comment type="subunit">
    <text evidence="6">Homodimer.</text>
</comment>
<dbReference type="SMART" id="SM00788">
    <property type="entry name" value="Adenylsucc_synt"/>
    <property type="match status" value="1"/>
</dbReference>
<feature type="active site" description="Proton donor" evidence="6">
    <location>
        <position position="42"/>
    </location>
</feature>
<dbReference type="UniPathway" id="UPA00075">
    <property type="reaction ID" value="UER00335"/>
</dbReference>
<evidence type="ECO:0000313" key="7">
    <source>
        <dbReference type="EMBL" id="SEO84108.1"/>
    </source>
</evidence>
<dbReference type="InterPro" id="IPR027417">
    <property type="entry name" value="P-loop_NTPase"/>
</dbReference>
<feature type="binding site" evidence="6">
    <location>
        <begin position="41"/>
        <end position="43"/>
    </location>
    <ligand>
        <name>GTP</name>
        <dbReference type="ChEBI" id="CHEBI:37565"/>
    </ligand>
</feature>
<dbReference type="InterPro" id="IPR042109">
    <property type="entry name" value="Adenylosuccinate_synth_dom1"/>
</dbReference>
<dbReference type="GO" id="GO:0046040">
    <property type="term" value="P:IMP metabolic process"/>
    <property type="evidence" value="ECO:0007669"/>
    <property type="project" value="TreeGrafter"/>
</dbReference>
<dbReference type="Pfam" id="PF00709">
    <property type="entry name" value="Adenylsucc_synt"/>
    <property type="match status" value="2"/>
</dbReference>
<keyword evidence="8" id="KW-1185">Reference proteome</keyword>
<feature type="binding site" evidence="6">
    <location>
        <begin position="294"/>
        <end position="296"/>
    </location>
    <ligand>
        <name>GTP</name>
        <dbReference type="ChEBI" id="CHEBI:37565"/>
    </ligand>
</feature>
<feature type="binding site" evidence="6">
    <location>
        <position position="268"/>
    </location>
    <ligand>
        <name>GTP</name>
        <dbReference type="ChEBI" id="CHEBI:37565"/>
    </ligand>
</feature>
<dbReference type="OrthoDB" id="6057000at2"/>
<evidence type="ECO:0000256" key="1">
    <source>
        <dbReference type="ARBA" id="ARBA00022598"/>
    </source>
</evidence>
<gene>
    <name evidence="6" type="primary">purA</name>
    <name evidence="7" type="ORF">SAMN04488052_103308</name>
</gene>
<organism evidence="7 8">
    <name type="scientific">Aquisalimonas asiatica</name>
    <dbReference type="NCBI Taxonomy" id="406100"/>
    <lineage>
        <taxon>Bacteria</taxon>
        <taxon>Pseudomonadati</taxon>
        <taxon>Pseudomonadota</taxon>
        <taxon>Gammaproteobacteria</taxon>
        <taxon>Chromatiales</taxon>
        <taxon>Ectothiorhodospiraceae</taxon>
        <taxon>Aquisalimonas</taxon>
    </lineage>
</organism>
<feature type="binding site" evidence="6">
    <location>
        <position position="41"/>
    </location>
    <ligand>
        <name>Mg(2+)</name>
        <dbReference type="ChEBI" id="CHEBI:18420"/>
    </ligand>
</feature>
<evidence type="ECO:0000256" key="3">
    <source>
        <dbReference type="ARBA" id="ARBA00022741"/>
    </source>
</evidence>
<dbReference type="EMBL" id="FOEG01000003">
    <property type="protein sequence ID" value="SEO84108.1"/>
    <property type="molecule type" value="Genomic_DNA"/>
</dbReference>
<comment type="cofactor">
    <cofactor evidence="6">
        <name>Mg(2+)</name>
        <dbReference type="ChEBI" id="CHEBI:18420"/>
    </cofactor>
    <text evidence="6">Binds 1 Mg(2+) ion per subunit.</text>
</comment>
<evidence type="ECO:0000256" key="4">
    <source>
        <dbReference type="ARBA" id="ARBA00022755"/>
    </source>
</evidence>
<dbReference type="GO" id="GO:0005525">
    <property type="term" value="F:GTP binding"/>
    <property type="evidence" value="ECO:0007669"/>
    <property type="project" value="UniProtKB-UniRule"/>
</dbReference>
<evidence type="ECO:0000256" key="5">
    <source>
        <dbReference type="ARBA" id="ARBA00022842"/>
    </source>
</evidence>
<evidence type="ECO:0000313" key="8">
    <source>
        <dbReference type="Proteomes" id="UP000199657"/>
    </source>
</evidence>
<evidence type="ECO:0000256" key="6">
    <source>
        <dbReference type="HAMAP-Rule" id="MF_00011"/>
    </source>
</evidence>
<dbReference type="HAMAP" id="MF_00011">
    <property type="entry name" value="Adenylosucc_synth"/>
    <property type="match status" value="1"/>
</dbReference>
<protein>
    <recommendedName>
        <fullName evidence="6">Adenylosuccinate synthetase</fullName>
        <shortName evidence="6">AMPSase</shortName>
        <shortName evidence="6">AdSS</shortName>
        <ecNumber evidence="6">6.3.4.4</ecNumber>
    </recommendedName>
    <alternativeName>
        <fullName evidence="6">IMP--aspartate ligase</fullName>
    </alternativeName>
</protein>
<keyword evidence="1 6" id="KW-0436">Ligase</keyword>
<dbReference type="SUPFAM" id="SSF52540">
    <property type="entry name" value="P-loop containing nucleoside triphosphate hydrolases"/>
    <property type="match status" value="1"/>
</dbReference>
<keyword evidence="3 6" id="KW-0547">Nucleotide-binding</keyword>
<dbReference type="PANTHER" id="PTHR11846:SF0">
    <property type="entry name" value="ADENYLOSUCCINATE SYNTHETASE"/>
    <property type="match status" value="1"/>
</dbReference>
<feature type="binding site" description="in other chain" evidence="6">
    <location>
        <position position="180"/>
    </location>
    <ligand>
        <name>IMP</name>
        <dbReference type="ChEBI" id="CHEBI:58053"/>
        <note>ligand shared between dimeric partners</note>
    </ligand>
</feature>
<keyword evidence="4 6" id="KW-0658">Purine biosynthesis</keyword>
<dbReference type="GO" id="GO:0000287">
    <property type="term" value="F:magnesium ion binding"/>
    <property type="evidence" value="ECO:0007669"/>
    <property type="project" value="UniProtKB-UniRule"/>
</dbReference>
<keyword evidence="6" id="KW-0342">GTP-binding</keyword>
<feature type="binding site" description="in other chain" evidence="6">
    <location>
        <position position="196"/>
    </location>
    <ligand>
        <name>IMP</name>
        <dbReference type="ChEBI" id="CHEBI:58053"/>
        <note>ligand shared between dimeric partners</note>
    </ligand>
</feature>
<feature type="binding site" description="in other chain" evidence="6">
    <location>
        <position position="124"/>
    </location>
    <ligand>
        <name>IMP</name>
        <dbReference type="ChEBI" id="CHEBI:58053"/>
        <note>ligand shared between dimeric partners</note>
    </ligand>
</feature>
<dbReference type="STRING" id="406100.SAMN04488052_103308"/>
<dbReference type="GO" id="GO:0005737">
    <property type="term" value="C:cytoplasm"/>
    <property type="evidence" value="ECO:0007669"/>
    <property type="project" value="UniProtKB-SubCell"/>
</dbReference>
<evidence type="ECO:0000256" key="2">
    <source>
        <dbReference type="ARBA" id="ARBA00022723"/>
    </source>
</evidence>
<dbReference type="InterPro" id="IPR001114">
    <property type="entry name" value="Adenylosuccinate_synthetase"/>
</dbReference>
<proteinExistence type="inferred from homology"/>
<reference evidence="7 8" key="1">
    <citation type="submission" date="2016-10" db="EMBL/GenBank/DDBJ databases">
        <authorList>
            <person name="de Groot N.N."/>
        </authorList>
    </citation>
    <scope>NUCLEOTIDE SEQUENCE [LARGE SCALE GENOMIC DNA]</scope>
    <source>
        <strain evidence="7 8">CGMCC 1.6291</strain>
    </source>
</reference>
<dbReference type="GO" id="GO:0004019">
    <property type="term" value="F:adenylosuccinate synthase activity"/>
    <property type="evidence" value="ECO:0007669"/>
    <property type="project" value="UniProtKB-UniRule"/>
</dbReference>
<dbReference type="Proteomes" id="UP000199657">
    <property type="component" value="Unassembled WGS sequence"/>
</dbReference>
<keyword evidence="6" id="KW-0963">Cytoplasm</keyword>
<keyword evidence="5 6" id="KW-0460">Magnesium</keyword>
<comment type="subcellular location">
    <subcellularLocation>
        <location evidence="6">Cytoplasm</location>
    </subcellularLocation>
</comment>
<dbReference type="GO" id="GO:0044208">
    <property type="term" value="P:'de novo' AMP biosynthetic process"/>
    <property type="evidence" value="ECO:0007669"/>
    <property type="project" value="UniProtKB-UniRule"/>
</dbReference>
<comment type="pathway">
    <text evidence="6">Purine metabolism; AMP biosynthesis via de novo pathway; AMP from IMP: step 1/2.</text>
</comment>
<dbReference type="EC" id="6.3.4.4" evidence="6"/>
<dbReference type="Gene3D" id="3.40.440.10">
    <property type="entry name" value="Adenylosuccinate Synthetase, subunit A, domain 1"/>
    <property type="match status" value="2"/>
</dbReference>
<comment type="catalytic activity">
    <reaction evidence="6">
        <text>IMP + L-aspartate + GTP = N(6)-(1,2-dicarboxyethyl)-AMP + GDP + phosphate + 2 H(+)</text>
        <dbReference type="Rhea" id="RHEA:15753"/>
        <dbReference type="ChEBI" id="CHEBI:15378"/>
        <dbReference type="ChEBI" id="CHEBI:29991"/>
        <dbReference type="ChEBI" id="CHEBI:37565"/>
        <dbReference type="ChEBI" id="CHEBI:43474"/>
        <dbReference type="ChEBI" id="CHEBI:57567"/>
        <dbReference type="ChEBI" id="CHEBI:58053"/>
        <dbReference type="ChEBI" id="CHEBI:58189"/>
        <dbReference type="EC" id="6.3.4.4"/>
    </reaction>
</comment>
<accession>A0A1H8T0G2</accession>
<dbReference type="PANTHER" id="PTHR11846">
    <property type="entry name" value="ADENYLOSUCCINATE SYNTHETASE"/>
    <property type="match status" value="1"/>
</dbReference>
<feature type="binding site" description="in other chain" evidence="6">
    <location>
        <begin position="39"/>
        <end position="42"/>
    </location>
    <ligand>
        <name>IMP</name>
        <dbReference type="ChEBI" id="CHEBI:58053"/>
        <note>ligand shared between dimeric partners</note>
    </ligand>
</feature>
<comment type="similarity">
    <text evidence="6">Belongs to the adenylosuccinate synthetase family.</text>
</comment>
<dbReference type="AlphaFoldDB" id="A0A1H8T0G2"/>
<dbReference type="RefSeq" id="WP_091642735.1">
    <property type="nucleotide sequence ID" value="NZ_FOEG01000003.1"/>
</dbReference>
<comment type="function">
    <text evidence="6">Plays an important role in the de novo pathway of purine nucleotide biosynthesis. Catalyzes the first committed step in the biosynthesis of AMP from IMP.</text>
</comment>
<sequence>MPATVIVGGQFGSEGKGKVAYWMAREQGASAAIRVGGANSGHTVVTPNGIRHVLRHLPTAALLPGVQCILGPGSYIDVDVLESEIEAIGLSPERLHIDPHAVIVTAEHKEREAKLGLRNRIGSTQSGTGAAVVDRVARGDDVVLAKDVRRLARFIDQGPARTIVRQVLNRGERIIVEGTQGFGLSVLHAEDYPKATSRDTTASAAAAEAALAPSDIDNVVMVIRAFPIRVAGDSGYLPNESTWEEVSQSAGLPPNSLIETTSVTGSVRRVAEFDPGVIRAALEVNAPNILVLNHLDYCDASVARSGYPSRRVVDFLDNVERQLGQRVDWVGLDDRSLVPRATMVHGLVPATEGRG</sequence>
<feature type="binding site" evidence="6">
    <location>
        <position position="138"/>
    </location>
    <ligand>
        <name>IMP</name>
        <dbReference type="ChEBI" id="CHEBI:58053"/>
        <note>ligand shared between dimeric partners</note>
    </ligand>
</feature>